<gene>
    <name evidence="3" type="ORF">GCM10010964_26390</name>
</gene>
<keyword evidence="4" id="KW-1185">Reference proteome</keyword>
<comment type="caution">
    <text evidence="3">The sequence shown here is derived from an EMBL/GenBank/DDBJ whole genome shotgun (WGS) entry which is preliminary data.</text>
</comment>
<feature type="domain" description="Phosphatidic acid phosphatase type 2/haloperoxidase" evidence="2">
    <location>
        <begin position="110"/>
        <end position="227"/>
    </location>
</feature>
<proteinExistence type="predicted"/>
<feature type="transmembrane region" description="Helical" evidence="1">
    <location>
        <begin position="150"/>
        <end position="172"/>
    </location>
</feature>
<keyword evidence="1" id="KW-0472">Membrane</keyword>
<evidence type="ECO:0000256" key="1">
    <source>
        <dbReference type="SAM" id="Phobius"/>
    </source>
</evidence>
<evidence type="ECO:0000259" key="2">
    <source>
        <dbReference type="Pfam" id="PF01569"/>
    </source>
</evidence>
<dbReference type="AlphaFoldDB" id="A0A8J2ZBP8"/>
<dbReference type="InterPro" id="IPR000326">
    <property type="entry name" value="PAP2/HPO"/>
</dbReference>
<organism evidence="3 4">
    <name type="scientific">Caldovatus sediminis</name>
    <dbReference type="NCBI Taxonomy" id="2041189"/>
    <lineage>
        <taxon>Bacteria</taxon>
        <taxon>Pseudomonadati</taxon>
        <taxon>Pseudomonadota</taxon>
        <taxon>Alphaproteobacteria</taxon>
        <taxon>Acetobacterales</taxon>
        <taxon>Roseomonadaceae</taxon>
        <taxon>Caldovatus</taxon>
    </lineage>
</organism>
<dbReference type="EMBL" id="BMKS01000007">
    <property type="protein sequence ID" value="GGG37251.1"/>
    <property type="molecule type" value="Genomic_DNA"/>
</dbReference>
<dbReference type="Proteomes" id="UP000597507">
    <property type="component" value="Unassembled WGS sequence"/>
</dbReference>
<feature type="transmembrane region" description="Helical" evidence="1">
    <location>
        <begin position="179"/>
        <end position="201"/>
    </location>
</feature>
<dbReference type="Gene3D" id="1.20.144.10">
    <property type="entry name" value="Phosphatidic acid phosphatase type 2/haloperoxidase"/>
    <property type="match status" value="1"/>
</dbReference>
<dbReference type="InterPro" id="IPR036938">
    <property type="entry name" value="PAP2/HPO_sf"/>
</dbReference>
<evidence type="ECO:0000313" key="3">
    <source>
        <dbReference type="EMBL" id="GGG37251.1"/>
    </source>
</evidence>
<dbReference type="RefSeq" id="WP_188900929.1">
    <property type="nucleotide sequence ID" value="NZ_BMKS01000007.1"/>
</dbReference>
<protein>
    <submittedName>
        <fullName evidence="3">Phosphatase PAP2 family protein</fullName>
    </submittedName>
</protein>
<keyword evidence="1" id="KW-1133">Transmembrane helix</keyword>
<keyword evidence="1" id="KW-0812">Transmembrane</keyword>
<accession>A0A8J2ZBP8</accession>
<feature type="transmembrane region" description="Helical" evidence="1">
    <location>
        <begin position="24"/>
        <end position="42"/>
    </location>
</feature>
<dbReference type="Pfam" id="PF01569">
    <property type="entry name" value="PAP2"/>
    <property type="match status" value="1"/>
</dbReference>
<feature type="transmembrane region" description="Helical" evidence="1">
    <location>
        <begin position="83"/>
        <end position="102"/>
    </location>
</feature>
<evidence type="ECO:0000313" key="4">
    <source>
        <dbReference type="Proteomes" id="UP000597507"/>
    </source>
</evidence>
<feature type="transmembrane region" description="Helical" evidence="1">
    <location>
        <begin position="109"/>
        <end position="130"/>
    </location>
</feature>
<name>A0A8J2ZBP8_9PROT</name>
<feature type="transmembrane region" description="Helical" evidence="1">
    <location>
        <begin position="207"/>
        <end position="225"/>
    </location>
</feature>
<sequence>MAQVAMDPPRPASRRRMEAAERQVGVLGVFGAFCFLAVAIYVDLLGRVGLDTALQESLRMAAEWADPFRDHWVEQAARDLAPAGGPTILGLVVAVATAHVVLSRGWGAATLVLAALAGGLLAGAVLKIGFGRPGSLLTPQWLQMFGASFPSAGALASAIVYPTLGAVLAVIYRSRLVGAFLIACALLATVLVGLSRALLHIHLPTDVLAGWSAGLAWASLCWIVIRRTRNWGRLY</sequence>
<dbReference type="SUPFAM" id="SSF48317">
    <property type="entry name" value="Acid phosphatase/Vanadium-dependent haloperoxidase"/>
    <property type="match status" value="1"/>
</dbReference>
<reference evidence="3 4" key="1">
    <citation type="journal article" date="2014" name="Int. J. Syst. Evol. Microbiol.">
        <title>Complete genome sequence of Corynebacterium casei LMG S-19264T (=DSM 44701T), isolated from a smear-ripened cheese.</title>
        <authorList>
            <consortium name="US DOE Joint Genome Institute (JGI-PGF)"/>
            <person name="Walter F."/>
            <person name="Albersmeier A."/>
            <person name="Kalinowski J."/>
            <person name="Ruckert C."/>
        </authorList>
    </citation>
    <scope>NUCLEOTIDE SEQUENCE [LARGE SCALE GENOMIC DNA]</scope>
    <source>
        <strain evidence="3 4">CGMCC 1.16330</strain>
    </source>
</reference>